<proteinExistence type="predicted"/>
<evidence type="ECO:0000313" key="2">
    <source>
        <dbReference type="Proteomes" id="UP001596087"/>
    </source>
</evidence>
<dbReference type="Proteomes" id="UP001596087">
    <property type="component" value="Unassembled WGS sequence"/>
</dbReference>
<comment type="caution">
    <text evidence="1">The sequence shown here is derived from an EMBL/GenBank/DDBJ whole genome shotgun (WGS) entry which is preliminary data.</text>
</comment>
<organism evidence="1 2">
    <name type="scientific">Nocardioides taihuensis</name>
    <dbReference type="NCBI Taxonomy" id="1835606"/>
    <lineage>
        <taxon>Bacteria</taxon>
        <taxon>Bacillati</taxon>
        <taxon>Actinomycetota</taxon>
        <taxon>Actinomycetes</taxon>
        <taxon>Propionibacteriales</taxon>
        <taxon>Nocardioidaceae</taxon>
        <taxon>Nocardioides</taxon>
    </lineage>
</organism>
<keyword evidence="2" id="KW-1185">Reference proteome</keyword>
<evidence type="ECO:0000313" key="1">
    <source>
        <dbReference type="EMBL" id="MFC5176060.1"/>
    </source>
</evidence>
<dbReference type="RefSeq" id="WP_378587785.1">
    <property type="nucleotide sequence ID" value="NZ_JBHSKD010000004.1"/>
</dbReference>
<sequence>MRTSRSVRLGWAADLTVAAMVVAGCGENAAPVGGSAPDDGPVIALTRESSKWPAGIVTGRLTQSGGCLLIGRSVAAFPFDTEWDAPAVIFPGGERIEVGEHVRLGGGGAGVAGLTADGLPVMPVAEVRACAQRAGVADYVWAAPTGS</sequence>
<gene>
    <name evidence="1" type="ORF">ACFPGP_05210</name>
</gene>
<protein>
    <submittedName>
        <fullName evidence="1">Uncharacterized protein</fullName>
    </submittedName>
</protein>
<name>A0ABW0BFU2_9ACTN</name>
<dbReference type="EMBL" id="JBHSKD010000004">
    <property type="protein sequence ID" value="MFC5176060.1"/>
    <property type="molecule type" value="Genomic_DNA"/>
</dbReference>
<dbReference type="PROSITE" id="PS51257">
    <property type="entry name" value="PROKAR_LIPOPROTEIN"/>
    <property type="match status" value="1"/>
</dbReference>
<reference evidence="2" key="1">
    <citation type="journal article" date="2019" name="Int. J. Syst. Evol. Microbiol.">
        <title>The Global Catalogue of Microorganisms (GCM) 10K type strain sequencing project: providing services to taxonomists for standard genome sequencing and annotation.</title>
        <authorList>
            <consortium name="The Broad Institute Genomics Platform"/>
            <consortium name="The Broad Institute Genome Sequencing Center for Infectious Disease"/>
            <person name="Wu L."/>
            <person name="Ma J."/>
        </authorList>
    </citation>
    <scope>NUCLEOTIDE SEQUENCE [LARGE SCALE GENOMIC DNA]</scope>
    <source>
        <strain evidence="2">DFY41</strain>
    </source>
</reference>
<accession>A0ABW0BFU2</accession>